<evidence type="ECO:0000313" key="3">
    <source>
        <dbReference type="EMBL" id="HIQ91246.1"/>
    </source>
</evidence>
<dbReference type="InterPro" id="IPR003346">
    <property type="entry name" value="Transposase_20"/>
</dbReference>
<protein>
    <submittedName>
        <fullName evidence="3">IS110 family transposase</fullName>
    </submittedName>
</protein>
<reference evidence="3" key="1">
    <citation type="submission" date="2020-10" db="EMBL/GenBank/DDBJ databases">
        <authorList>
            <person name="Gilroy R."/>
        </authorList>
    </citation>
    <scope>NUCLEOTIDE SEQUENCE</scope>
    <source>
        <strain evidence="3">CHK147-3167</strain>
    </source>
</reference>
<dbReference type="GO" id="GO:0006313">
    <property type="term" value="P:DNA transposition"/>
    <property type="evidence" value="ECO:0007669"/>
    <property type="project" value="InterPro"/>
</dbReference>
<evidence type="ECO:0000259" key="1">
    <source>
        <dbReference type="Pfam" id="PF01548"/>
    </source>
</evidence>
<dbReference type="EMBL" id="DVFV01000109">
    <property type="protein sequence ID" value="HIQ91246.1"/>
    <property type="molecule type" value="Genomic_DNA"/>
</dbReference>
<dbReference type="Pfam" id="PF02371">
    <property type="entry name" value="Transposase_20"/>
    <property type="match status" value="1"/>
</dbReference>
<dbReference type="InterPro" id="IPR002525">
    <property type="entry name" value="Transp_IS110-like_N"/>
</dbReference>
<organism evidence="3 4">
    <name type="scientific">Candidatus Coprosoma intestinipullorum</name>
    <dbReference type="NCBI Taxonomy" id="2840752"/>
    <lineage>
        <taxon>Bacteria</taxon>
        <taxon>Bacillati</taxon>
        <taxon>Bacillota</taxon>
        <taxon>Bacillota incertae sedis</taxon>
        <taxon>Candidatus Coprosoma</taxon>
    </lineage>
</organism>
<evidence type="ECO:0000259" key="2">
    <source>
        <dbReference type="Pfam" id="PF02371"/>
    </source>
</evidence>
<dbReference type="NCBIfam" id="NF033542">
    <property type="entry name" value="transpos_IS110"/>
    <property type="match status" value="1"/>
</dbReference>
<reference evidence="3" key="2">
    <citation type="journal article" date="2021" name="PeerJ">
        <title>Extensive microbial diversity within the chicken gut microbiome revealed by metagenomics and culture.</title>
        <authorList>
            <person name="Gilroy R."/>
            <person name="Ravi A."/>
            <person name="Getino M."/>
            <person name="Pursley I."/>
            <person name="Horton D.L."/>
            <person name="Alikhan N.F."/>
            <person name="Baker D."/>
            <person name="Gharbi K."/>
            <person name="Hall N."/>
            <person name="Watson M."/>
            <person name="Adriaenssens E.M."/>
            <person name="Foster-Nyarko E."/>
            <person name="Jarju S."/>
            <person name="Secka A."/>
            <person name="Antonio M."/>
            <person name="Oren A."/>
            <person name="Chaudhuri R.R."/>
            <person name="La Ragione R."/>
            <person name="Hildebrand F."/>
            <person name="Pallen M.J."/>
        </authorList>
    </citation>
    <scope>NUCLEOTIDE SEQUENCE</scope>
    <source>
        <strain evidence="3">CHK147-3167</strain>
    </source>
</reference>
<dbReference type="GO" id="GO:0004803">
    <property type="term" value="F:transposase activity"/>
    <property type="evidence" value="ECO:0007669"/>
    <property type="project" value="InterPro"/>
</dbReference>
<dbReference type="PANTHER" id="PTHR33055">
    <property type="entry name" value="TRANSPOSASE FOR INSERTION SEQUENCE ELEMENT IS1111A"/>
    <property type="match status" value="1"/>
</dbReference>
<evidence type="ECO:0000313" key="4">
    <source>
        <dbReference type="Proteomes" id="UP000886786"/>
    </source>
</evidence>
<name>A0A9D1D0A4_9FIRM</name>
<dbReference type="Proteomes" id="UP000886786">
    <property type="component" value="Unassembled WGS sequence"/>
</dbReference>
<dbReference type="GO" id="GO:0003677">
    <property type="term" value="F:DNA binding"/>
    <property type="evidence" value="ECO:0007669"/>
    <property type="project" value="InterPro"/>
</dbReference>
<dbReference type="InterPro" id="IPR047650">
    <property type="entry name" value="Transpos_IS110"/>
</dbReference>
<dbReference type="PANTHER" id="PTHR33055:SF15">
    <property type="entry name" value="TRANSPOSASE-RELATED"/>
    <property type="match status" value="1"/>
</dbReference>
<gene>
    <name evidence="3" type="ORF">IAB27_06480</name>
</gene>
<dbReference type="Pfam" id="PF01548">
    <property type="entry name" value="DEDD_Tnp_IS110"/>
    <property type="match status" value="1"/>
</dbReference>
<feature type="domain" description="Transposase IS116/IS110/IS902 C-terminal" evidence="2">
    <location>
        <begin position="282"/>
        <end position="355"/>
    </location>
</feature>
<accession>A0A9D1D0A4</accession>
<feature type="domain" description="Transposase IS110-like N-terminal" evidence="1">
    <location>
        <begin position="14"/>
        <end position="171"/>
    </location>
</feature>
<dbReference type="AlphaFoldDB" id="A0A9D1D0A4"/>
<comment type="caution">
    <text evidence="3">The sequence shown here is derived from an EMBL/GenBank/DDBJ whole genome shotgun (WGS) entry which is preliminary data.</text>
</comment>
<proteinExistence type="predicted"/>
<sequence>MNYNNHPKLNYVYVGIDCHKEVHTACVISPFNETLETLTFKNDYKDFKNLIDMVSKYTKDGIQAIYGLEDVKHLGHTLAGYLIERGFIVKHILSSYTAIERAKHPIIDKTDEIDARCIAKVTLDEFLNLPNVKEEELYWTLKQFIKMKTNINRSNAKLKNKLHAQLLHHYPNYSNFFSSIDGKSALDFWENYPSPNMIKDFTPEQLVEDFKSKGGKGGFSIKKATLILNYIKDYNYSKEMEYQENRNQLIITIIRNIKNNNLQKEQLDNDIINLYDKLNVHLHTLIGLTKTTSAEIISEIGDIKRFSNSSKLAKYCGIAPINRSSGGSDKVKRNEFGNRTLNSYIYYLACRSISTGKDMTTPQNAIFLDYYYKKISDGKTKKQALTCVMRRIVNIIYKILNENIPYQHPKNLNTKCLDNVSEKMLKIKDEKKKIIKNC</sequence>